<evidence type="ECO:0000313" key="3">
    <source>
        <dbReference type="EMBL" id="QDU28691.1"/>
    </source>
</evidence>
<feature type="coiled-coil region" evidence="1">
    <location>
        <begin position="132"/>
        <end position="159"/>
    </location>
</feature>
<dbReference type="PANTHER" id="PTHR30386:SF18">
    <property type="entry name" value="INNER MEMBRANE PROTEIN YIAV-RELATED"/>
    <property type="match status" value="1"/>
</dbReference>
<evidence type="ECO:0000313" key="4">
    <source>
        <dbReference type="Proteomes" id="UP000315017"/>
    </source>
</evidence>
<dbReference type="AlphaFoldDB" id="A0A517YEQ8"/>
<dbReference type="Proteomes" id="UP000315017">
    <property type="component" value="Chromosome"/>
</dbReference>
<keyword evidence="4" id="KW-1185">Reference proteome</keyword>
<reference evidence="3 4" key="1">
    <citation type="submission" date="2019-02" db="EMBL/GenBank/DDBJ databases">
        <title>Deep-cultivation of Planctomycetes and their phenomic and genomic characterization uncovers novel biology.</title>
        <authorList>
            <person name="Wiegand S."/>
            <person name="Jogler M."/>
            <person name="Boedeker C."/>
            <person name="Pinto D."/>
            <person name="Vollmers J."/>
            <person name="Rivas-Marin E."/>
            <person name="Kohn T."/>
            <person name="Peeters S.H."/>
            <person name="Heuer A."/>
            <person name="Rast P."/>
            <person name="Oberbeckmann S."/>
            <person name="Bunk B."/>
            <person name="Jeske O."/>
            <person name="Meyerdierks A."/>
            <person name="Storesund J.E."/>
            <person name="Kallscheuer N."/>
            <person name="Luecker S."/>
            <person name="Lage O.M."/>
            <person name="Pohl T."/>
            <person name="Merkel B.J."/>
            <person name="Hornburger P."/>
            <person name="Mueller R.-W."/>
            <person name="Bruemmer F."/>
            <person name="Labrenz M."/>
            <person name="Spormann A.M."/>
            <person name="Op den Camp H."/>
            <person name="Overmann J."/>
            <person name="Amann R."/>
            <person name="Jetten M.S.M."/>
            <person name="Mascher T."/>
            <person name="Medema M.H."/>
            <person name="Devos D.P."/>
            <person name="Kaster A.-K."/>
            <person name="Ovreas L."/>
            <person name="Rohde M."/>
            <person name="Galperin M.Y."/>
            <person name="Jogler C."/>
        </authorList>
    </citation>
    <scope>NUCLEOTIDE SEQUENCE [LARGE SCALE GENOMIC DNA]</scope>
    <source>
        <strain evidence="3 4">ETA_A8</strain>
    </source>
</reference>
<gene>
    <name evidence="3" type="ORF">ETAA8_37950</name>
</gene>
<dbReference type="PANTHER" id="PTHR30386">
    <property type="entry name" value="MEMBRANE FUSION SUBUNIT OF EMRAB-TOLC MULTIDRUG EFFLUX PUMP"/>
    <property type="match status" value="1"/>
</dbReference>
<feature type="region of interest" description="Disordered" evidence="2">
    <location>
        <begin position="413"/>
        <end position="433"/>
    </location>
</feature>
<protein>
    <submittedName>
        <fullName evidence="3">Uncharacterized protein</fullName>
    </submittedName>
</protein>
<accession>A0A517YEQ8</accession>
<feature type="compositionally biased region" description="Basic and acidic residues" evidence="2">
    <location>
        <begin position="415"/>
        <end position="433"/>
    </location>
</feature>
<keyword evidence="1" id="KW-0175">Coiled coil</keyword>
<sequence precursor="true">MRLVRPSIGARALAVLLLLALVASIFAMLLLPWQQTSRGAGRVIAYHPTERPQTVEAPVYGRVARWGDNIVEGALVTKGQLILEIDDNDAEHAFRLNQQVTATEQKLSFAVEKVNSYFSQIEEYRQSRTLINESYQQLLAVAEQKIRAAEADLSAAKTAEWQLELDHQRQSTLAKEGIVGTLKAQEAQTKYEQAVAKRQAAENYVAASKSDLKAKQAEGEAKTREATTKIQEAEAKHQQARGEEALSRKELAEIQGKTAQFGRRQVTAPRDGILYRIHVSDNAQMLKEGDPLFTIVPETSEQAVELWINGNDVPLVRAQREVRLQFEGWPAVQFAGWPSVAVGTFGGEVIAIDATDDGKGKFRVLVRPTVEHPWPDEQFLRQGARANGWILLNEVSLGYELWRQLNGFPPVISTDEPKSAGGDKDKQKVKLPK</sequence>
<dbReference type="EMBL" id="CP036274">
    <property type="protein sequence ID" value="QDU28691.1"/>
    <property type="molecule type" value="Genomic_DNA"/>
</dbReference>
<evidence type="ECO:0000256" key="2">
    <source>
        <dbReference type="SAM" id="MobiDB-lite"/>
    </source>
</evidence>
<name>A0A517YEQ8_9BACT</name>
<evidence type="ECO:0000256" key="1">
    <source>
        <dbReference type="SAM" id="Coils"/>
    </source>
</evidence>
<proteinExistence type="predicted"/>
<dbReference type="KEGG" id="aagg:ETAA8_37950"/>
<dbReference type="InterPro" id="IPR050739">
    <property type="entry name" value="MFP"/>
</dbReference>
<organism evidence="3 4">
    <name type="scientific">Anatilimnocola aggregata</name>
    <dbReference type="NCBI Taxonomy" id="2528021"/>
    <lineage>
        <taxon>Bacteria</taxon>
        <taxon>Pseudomonadati</taxon>
        <taxon>Planctomycetota</taxon>
        <taxon>Planctomycetia</taxon>
        <taxon>Pirellulales</taxon>
        <taxon>Pirellulaceae</taxon>
        <taxon>Anatilimnocola</taxon>
    </lineage>
</organism>
<feature type="coiled-coil region" evidence="1">
    <location>
        <begin position="184"/>
        <end position="250"/>
    </location>
</feature>